<dbReference type="Gene3D" id="1.20.1280.50">
    <property type="match status" value="1"/>
</dbReference>
<dbReference type="Proteomes" id="UP000204584">
    <property type="component" value="Segment"/>
</dbReference>
<dbReference type="EMBL" id="KC977571">
    <property type="protein sequence ID" value="ATE82261.1"/>
    <property type="molecule type" value="Genomic_DNA"/>
</dbReference>
<dbReference type="SUPFAM" id="SSF81383">
    <property type="entry name" value="F-box domain"/>
    <property type="match status" value="1"/>
</dbReference>
<name>A0A291ATN6_9VIRU</name>
<dbReference type="Pfam" id="PF00646">
    <property type="entry name" value="F-box"/>
    <property type="match status" value="1"/>
</dbReference>
<dbReference type="InterPro" id="IPR001810">
    <property type="entry name" value="F-box_dom"/>
</dbReference>
<dbReference type="KEGG" id="vg:34568341"/>
<evidence type="ECO:0000313" key="4">
    <source>
        <dbReference type="Proteomes" id="UP000204584"/>
    </source>
</evidence>
<keyword evidence="4" id="KW-1185">Reference proteome</keyword>
<protein>
    <submittedName>
        <fullName evidence="3">F-box domain containing protein</fullName>
    </submittedName>
</protein>
<feature type="region of interest" description="Disordered" evidence="1">
    <location>
        <begin position="367"/>
        <end position="394"/>
    </location>
</feature>
<dbReference type="CDD" id="cd09917">
    <property type="entry name" value="F-box_SF"/>
    <property type="match status" value="1"/>
</dbReference>
<evidence type="ECO:0000256" key="1">
    <source>
        <dbReference type="SAM" id="MobiDB-lite"/>
    </source>
</evidence>
<dbReference type="InterPro" id="IPR036047">
    <property type="entry name" value="F-box-like_dom_sf"/>
</dbReference>
<accession>A0A291ATN6</accession>
<gene>
    <name evidence="3" type="ORF">psal_cds_955</name>
</gene>
<dbReference type="GeneID" id="34568341"/>
<reference evidence="3 4" key="1">
    <citation type="journal article" date="2013" name="Science">
        <title>Pandoraviruses: amoeba viruses with genomes up to 2.5 Mb reaching that of parasitic eukaryotes.</title>
        <authorList>
            <person name="Philippe N."/>
            <person name="Legendre M."/>
            <person name="Doutre G."/>
            <person name="Coute Y."/>
            <person name="Poirot O."/>
            <person name="Lescot M."/>
            <person name="Arslan D."/>
            <person name="Seltzer V."/>
            <person name="Bertaux L."/>
            <person name="Bruley C."/>
            <person name="Garin J."/>
            <person name="Claverie J.M."/>
            <person name="Abergel C."/>
        </authorList>
    </citation>
    <scope>NUCLEOTIDE SEQUENCE [LARGE SCALE GENOMIC DNA]</scope>
</reference>
<evidence type="ECO:0000259" key="2">
    <source>
        <dbReference type="Pfam" id="PF00646"/>
    </source>
</evidence>
<organism evidence="3 4">
    <name type="scientific">Pandoravirus salinus</name>
    <dbReference type="NCBI Taxonomy" id="1349410"/>
    <lineage>
        <taxon>Viruses</taxon>
        <taxon>Pandoravirus</taxon>
    </lineage>
</organism>
<dbReference type="RefSeq" id="YP_009430100.1">
    <property type="nucleotide sequence ID" value="NC_022098.1"/>
</dbReference>
<feature type="domain" description="F-box" evidence="2">
    <location>
        <begin position="5"/>
        <end position="44"/>
    </location>
</feature>
<proteinExistence type="predicted"/>
<sequence length="394" mass="43259">MTTVDDLCDEMVCAVLAHLPRPSLCVASLVSARWRRCCADVSRRCWQTSSLALPASVLQDAAAQGHTSLALWLHKRWSHPWTTASVRAAAMNGHLHLVDCMLDDRADRVCYTADRHSLDGKRMSPRRHGAQLKEPAAVVDCHNGSTVSILDETVAAAAIIGGGHRLLRKVLARGCPVGPLAATMAVILSDCKSIDLLIGFGCACDALTVMSAVALCRKRMLARIDCTDVDVAEATDTLDAARSMDVGCDLPCCTVCVARLLVRFSGEARVDRTDAARLCHKLVDWWVLGCPMKSEPLDTAPHRPCDWNILFMRQYVGDWCTWWHERRIHPWSANIREEAAAMRSDMMSSGPSSLSSVSRRLKARDGRVPSSLMGRRTGEPVRAKVGFRPPARRA</sequence>
<evidence type="ECO:0000313" key="3">
    <source>
        <dbReference type="EMBL" id="ATE82261.1"/>
    </source>
</evidence>